<gene>
    <name evidence="2" type="ORF">METZ01_LOCUS106763</name>
</gene>
<evidence type="ECO:0000313" key="2">
    <source>
        <dbReference type="EMBL" id="SVA53909.1"/>
    </source>
</evidence>
<evidence type="ECO:0000256" key="1">
    <source>
        <dbReference type="SAM" id="Phobius"/>
    </source>
</evidence>
<name>A0A381WN02_9ZZZZ</name>
<keyword evidence="1" id="KW-0472">Membrane</keyword>
<keyword evidence="1" id="KW-1133">Transmembrane helix</keyword>
<accession>A0A381WN02</accession>
<sequence length="50" mass="5598">VAVIGLGLFILTHDLRWIYAGLSAAAVPFLVGLIWQERIPIRQLLKGRKN</sequence>
<keyword evidence="1" id="KW-0812">Transmembrane</keyword>
<dbReference type="AlphaFoldDB" id="A0A381WN02"/>
<feature type="transmembrane region" description="Helical" evidence="1">
    <location>
        <begin position="17"/>
        <end position="35"/>
    </location>
</feature>
<organism evidence="2">
    <name type="scientific">marine metagenome</name>
    <dbReference type="NCBI Taxonomy" id="408172"/>
    <lineage>
        <taxon>unclassified sequences</taxon>
        <taxon>metagenomes</taxon>
        <taxon>ecological metagenomes</taxon>
    </lineage>
</organism>
<feature type="non-terminal residue" evidence="2">
    <location>
        <position position="1"/>
    </location>
</feature>
<dbReference type="EMBL" id="UINC01012329">
    <property type="protein sequence ID" value="SVA53909.1"/>
    <property type="molecule type" value="Genomic_DNA"/>
</dbReference>
<reference evidence="2" key="1">
    <citation type="submission" date="2018-05" db="EMBL/GenBank/DDBJ databases">
        <authorList>
            <person name="Lanie J.A."/>
            <person name="Ng W.-L."/>
            <person name="Kazmierczak K.M."/>
            <person name="Andrzejewski T.M."/>
            <person name="Davidsen T.M."/>
            <person name="Wayne K.J."/>
            <person name="Tettelin H."/>
            <person name="Glass J.I."/>
            <person name="Rusch D."/>
            <person name="Podicherti R."/>
            <person name="Tsui H.-C.T."/>
            <person name="Winkler M.E."/>
        </authorList>
    </citation>
    <scope>NUCLEOTIDE SEQUENCE</scope>
</reference>
<proteinExistence type="predicted"/>
<protein>
    <submittedName>
        <fullName evidence="2">Uncharacterized protein</fullName>
    </submittedName>
</protein>